<reference evidence="2" key="1">
    <citation type="submission" date="2017-09" db="EMBL/GenBank/DDBJ databases">
        <title>Depth-based differentiation of microbial function through sediment-hosted aquifers and enrichment of novel symbionts in the deep terrestrial subsurface.</title>
        <authorList>
            <person name="Probst A.J."/>
            <person name="Ladd B."/>
            <person name="Jarett J.K."/>
            <person name="Geller-Mcgrath D.E."/>
            <person name="Sieber C.M.K."/>
            <person name="Emerson J.B."/>
            <person name="Anantharaman K."/>
            <person name="Thomas B.C."/>
            <person name="Malmstrom R."/>
            <person name="Stieglmeier M."/>
            <person name="Klingl A."/>
            <person name="Woyke T."/>
            <person name="Ryan C.M."/>
            <person name="Banfield J.F."/>
        </authorList>
    </citation>
    <scope>NUCLEOTIDE SEQUENCE [LARGE SCALE GENOMIC DNA]</scope>
</reference>
<dbReference type="AlphaFoldDB" id="A0A2M8LDD4"/>
<protein>
    <submittedName>
        <fullName evidence="1">Uncharacterized protein</fullName>
    </submittedName>
</protein>
<dbReference type="Proteomes" id="UP000228700">
    <property type="component" value="Unassembled WGS sequence"/>
</dbReference>
<name>A0A2M8LDD4_9BACT</name>
<comment type="caution">
    <text evidence="1">The sequence shown here is derived from an EMBL/GenBank/DDBJ whole genome shotgun (WGS) entry which is preliminary data.</text>
</comment>
<evidence type="ECO:0000313" key="2">
    <source>
        <dbReference type="Proteomes" id="UP000228700"/>
    </source>
</evidence>
<dbReference type="EMBL" id="PFEQ01000001">
    <property type="protein sequence ID" value="PJE74620.1"/>
    <property type="molecule type" value="Genomic_DNA"/>
</dbReference>
<gene>
    <name evidence="1" type="ORF">COV01_01140</name>
</gene>
<evidence type="ECO:0000313" key="1">
    <source>
        <dbReference type="EMBL" id="PJE74620.1"/>
    </source>
</evidence>
<organism evidence="1 2">
    <name type="scientific">Candidatus Taylorbacteria bacterium CG10_big_fil_rev_8_21_14_0_10_41_48</name>
    <dbReference type="NCBI Taxonomy" id="1975024"/>
    <lineage>
        <taxon>Bacteria</taxon>
        <taxon>Candidatus Tayloriibacteriota</taxon>
    </lineage>
</organism>
<sequence length="143" mass="16630">MRRALLRVEIEDEQDFPAYAPRQLSTNMIGPNEEGLYLSENSRNKNFLKVSFYEWFRELSPDNHMMSFNAICGMARGRFRDKSLAFAVSEIKKIIGKSDSESMYLPEEVDFIESFVKDNREVAEGLTVTELRDFVMKHVYGLV</sequence>
<proteinExistence type="predicted"/>
<accession>A0A2M8LDD4</accession>